<protein>
    <submittedName>
        <fullName evidence="1">Uncharacterized protein</fullName>
    </submittedName>
</protein>
<reference evidence="1" key="1">
    <citation type="submission" date="2019-08" db="EMBL/GenBank/DDBJ databases">
        <authorList>
            <person name="Kucharzyk K."/>
            <person name="Murdoch R.W."/>
            <person name="Higgins S."/>
            <person name="Loffler F."/>
        </authorList>
    </citation>
    <scope>NUCLEOTIDE SEQUENCE</scope>
</reference>
<dbReference type="AlphaFoldDB" id="A0A645D7S8"/>
<accession>A0A645D7S8</accession>
<name>A0A645D7S8_9ZZZZ</name>
<gene>
    <name evidence="1" type="ORF">SDC9_132497</name>
</gene>
<proteinExistence type="predicted"/>
<sequence>MLNQSILHRGERSYLKRGALMKANDDYFFSGHKLRLIEDLLDSGKCTLIQLRNLRQQIEELKAEPPNAAVLTLHWPDNAAAPVVKGNLLVYGRGKNCRIWRVGYECPFCGEKHTHGVFVALQTRMSHCNGGGRLVKVDVNVPNITCK</sequence>
<dbReference type="EMBL" id="VSSQ01033730">
    <property type="protein sequence ID" value="MPM85416.1"/>
    <property type="molecule type" value="Genomic_DNA"/>
</dbReference>
<organism evidence="1">
    <name type="scientific">bioreactor metagenome</name>
    <dbReference type="NCBI Taxonomy" id="1076179"/>
    <lineage>
        <taxon>unclassified sequences</taxon>
        <taxon>metagenomes</taxon>
        <taxon>ecological metagenomes</taxon>
    </lineage>
</organism>
<evidence type="ECO:0000313" key="1">
    <source>
        <dbReference type="EMBL" id="MPM85416.1"/>
    </source>
</evidence>
<comment type="caution">
    <text evidence="1">The sequence shown here is derived from an EMBL/GenBank/DDBJ whole genome shotgun (WGS) entry which is preliminary data.</text>
</comment>